<dbReference type="GO" id="GO:0005524">
    <property type="term" value="F:ATP binding"/>
    <property type="evidence" value="ECO:0007669"/>
    <property type="project" value="InterPro"/>
</dbReference>
<dbReference type="SUPFAM" id="SSF56112">
    <property type="entry name" value="Protein kinase-like (PK-like)"/>
    <property type="match status" value="1"/>
</dbReference>
<dbReference type="EMBL" id="JAPDFR010000001">
    <property type="protein sequence ID" value="KAK0390581.1"/>
    <property type="molecule type" value="Genomic_DNA"/>
</dbReference>
<dbReference type="PANTHER" id="PTHR37542:SF3">
    <property type="entry name" value="PRION-INHIBITION AND PROPAGATION HELO DOMAIN-CONTAINING PROTEIN"/>
    <property type="match status" value="1"/>
</dbReference>
<dbReference type="InterPro" id="IPR000719">
    <property type="entry name" value="Prot_kinase_dom"/>
</dbReference>
<protein>
    <recommendedName>
        <fullName evidence="1">Protein kinase domain-containing protein</fullName>
    </recommendedName>
</protein>
<dbReference type="InterPro" id="IPR011009">
    <property type="entry name" value="Kinase-like_dom_sf"/>
</dbReference>
<dbReference type="Gene3D" id="1.10.510.10">
    <property type="entry name" value="Transferase(Phosphotransferase) domain 1"/>
    <property type="match status" value="1"/>
</dbReference>
<evidence type="ECO:0000313" key="3">
    <source>
        <dbReference type="Proteomes" id="UP001175261"/>
    </source>
</evidence>
<gene>
    <name evidence="2" type="ORF">NLU13_0085</name>
</gene>
<dbReference type="AlphaFoldDB" id="A0AA39GP52"/>
<evidence type="ECO:0000313" key="2">
    <source>
        <dbReference type="EMBL" id="KAK0390581.1"/>
    </source>
</evidence>
<organism evidence="2 3">
    <name type="scientific">Sarocladium strictum</name>
    <name type="common">Black bundle disease fungus</name>
    <name type="synonym">Acremonium strictum</name>
    <dbReference type="NCBI Taxonomy" id="5046"/>
    <lineage>
        <taxon>Eukaryota</taxon>
        <taxon>Fungi</taxon>
        <taxon>Dikarya</taxon>
        <taxon>Ascomycota</taxon>
        <taxon>Pezizomycotina</taxon>
        <taxon>Sordariomycetes</taxon>
        <taxon>Hypocreomycetidae</taxon>
        <taxon>Hypocreales</taxon>
        <taxon>Sarocladiaceae</taxon>
        <taxon>Sarocladium</taxon>
    </lineage>
</organism>
<dbReference type="PROSITE" id="PS50011">
    <property type="entry name" value="PROTEIN_KINASE_DOM"/>
    <property type="match status" value="1"/>
</dbReference>
<accession>A0AA39GP52</accession>
<proteinExistence type="predicted"/>
<dbReference type="PANTHER" id="PTHR37542">
    <property type="entry name" value="HELO DOMAIN-CONTAINING PROTEIN-RELATED"/>
    <property type="match status" value="1"/>
</dbReference>
<reference evidence="2" key="1">
    <citation type="submission" date="2022-10" db="EMBL/GenBank/DDBJ databases">
        <title>Determination and structural analysis of whole genome sequence of Sarocladium strictum F4-1.</title>
        <authorList>
            <person name="Hu L."/>
            <person name="Jiang Y."/>
        </authorList>
    </citation>
    <scope>NUCLEOTIDE SEQUENCE</scope>
    <source>
        <strain evidence="2">F4-1</strain>
    </source>
</reference>
<dbReference type="GO" id="GO:0004672">
    <property type="term" value="F:protein kinase activity"/>
    <property type="evidence" value="ECO:0007669"/>
    <property type="project" value="InterPro"/>
</dbReference>
<name>A0AA39GP52_SARSR</name>
<keyword evidence="3" id="KW-1185">Reference proteome</keyword>
<comment type="caution">
    <text evidence="2">The sequence shown here is derived from an EMBL/GenBank/DDBJ whole genome shotgun (WGS) entry which is preliminary data.</text>
</comment>
<sequence length="467" mass="52311">MDAVSVLVTAVPLVQLAFQELIQVIRTFRVYQGDLSRLMLKQKMTIESLQGVYIAVSNIPWAALSEPRRLLLQGLCAKLEEIQISMEDEVRKVQRIGTAEWTFCSHGKKLHGLRKNLEQWLADTEALIIRIDSDGMDLLSAQLAQDPAGSLVQKFRLQHQAATAATQFSYEPVRIMPVDFSRGYTYHQCDIGGLFDRSDALFMAEYKAFPPARTTAGEEAADQQMQQLANLLHNSPACDGTLPVLQCSHLFKDYENSRYALVFPIVGAPISLQDLFGSVPPPPLQVRFALARRILASVGQLHAYGWLHRALRSENVFFFGAHASMASSLRPKLVGFEYSRGIHHAPHRVEPSEHLRNLYRHPDRWHEPSTAFSQAHDIYAAGVILAEIFLWQKVAAWDNENIKGVRDPSCVSELIRDFVRTSLPQFAGDKATEVVLACLVGTWRGQLVTEAFGDMAKTISEVSEAMQ</sequence>
<dbReference type="Proteomes" id="UP001175261">
    <property type="component" value="Unassembled WGS sequence"/>
</dbReference>
<feature type="domain" description="Protein kinase" evidence="1">
    <location>
        <begin position="180"/>
        <end position="467"/>
    </location>
</feature>
<evidence type="ECO:0000259" key="1">
    <source>
        <dbReference type="PROSITE" id="PS50011"/>
    </source>
</evidence>